<evidence type="ECO:0000256" key="2">
    <source>
        <dbReference type="ARBA" id="ARBA00023315"/>
    </source>
</evidence>
<reference evidence="5" key="1">
    <citation type="submission" date="2016-04" db="EMBL/GenBank/DDBJ databases">
        <authorList>
            <person name="Evans L.H."/>
            <person name="Alamgir A."/>
            <person name="Owens N."/>
            <person name="Weber N.D."/>
            <person name="Virtaneva K."/>
            <person name="Barbian K."/>
            <person name="Babar A."/>
            <person name="Rosenke K."/>
        </authorList>
    </citation>
    <scope>NUCLEOTIDE SEQUENCE</scope>
    <source>
        <strain evidence="5">86-2</strain>
    </source>
</reference>
<accession>A0A212J463</accession>
<evidence type="ECO:0000313" key="5">
    <source>
        <dbReference type="EMBL" id="SBV94249.1"/>
    </source>
</evidence>
<dbReference type="EMBL" id="FLUL01000001">
    <property type="protein sequence ID" value="SBV94249.1"/>
    <property type="molecule type" value="Genomic_DNA"/>
</dbReference>
<feature type="domain" description="Beta-ketoacyl-[acyl-carrier-protein] synthase III N-terminal" evidence="4">
    <location>
        <begin position="106"/>
        <end position="180"/>
    </location>
</feature>
<name>A0A212J463_9BACT</name>
<feature type="domain" description="Beta-ketoacyl-[acyl-carrier-protein] synthase III C-terminal" evidence="3">
    <location>
        <begin position="229"/>
        <end position="314"/>
    </location>
</feature>
<dbReference type="CDD" id="cd00830">
    <property type="entry name" value="KAS_III"/>
    <property type="match status" value="1"/>
</dbReference>
<proteinExistence type="predicted"/>
<dbReference type="InterPro" id="IPR016039">
    <property type="entry name" value="Thiolase-like"/>
</dbReference>
<dbReference type="InterPro" id="IPR013751">
    <property type="entry name" value="ACP_syn_III_N"/>
</dbReference>
<dbReference type="InterPro" id="IPR013747">
    <property type="entry name" value="ACP_syn_III_C"/>
</dbReference>
<dbReference type="GO" id="GO:0006633">
    <property type="term" value="P:fatty acid biosynthetic process"/>
    <property type="evidence" value="ECO:0007669"/>
    <property type="project" value="InterPro"/>
</dbReference>
<dbReference type="Pfam" id="PF08545">
    <property type="entry name" value="ACP_syn_III"/>
    <property type="match status" value="1"/>
</dbReference>
<dbReference type="Gene3D" id="3.40.47.10">
    <property type="match status" value="2"/>
</dbReference>
<dbReference type="AlphaFoldDB" id="A0A212J463"/>
<protein>
    <recommendedName>
        <fullName evidence="6">Beta-ketoacyl-[acyl-carrier-protein] synthase III</fullName>
    </recommendedName>
</protein>
<dbReference type="SUPFAM" id="SSF53901">
    <property type="entry name" value="Thiolase-like"/>
    <property type="match status" value="1"/>
</dbReference>
<keyword evidence="2" id="KW-0012">Acyltransferase</keyword>
<sequence>MFINSIGYYVPKTRIPNDYFTEINGLTSDWISQRTGILTRSRASQEETIDYMSSKAIESALPDLPYKIEDIDLIIFASYTPSDTIVTTGHYVQRKYNISNAKVFFVSSACSSGLNAIEIIYSFFASQIAEKALLICADRNSTYSDDTDCVSGHLWGDGATAYFFSTESYSEKDPQIIDITTQGLGHIGLASRAVHLDPKEDGLKMPHGKDVFMQACTYMAQNTKDIVEINGYSLDDLTFFIGHQANMRILKNVAKQLAIAEEKVLTNIQELGNTGSTGALLVLAQNIKKIARGDLICISVFGGGYSAGSCLIKIP</sequence>
<dbReference type="Pfam" id="PF08541">
    <property type="entry name" value="ACP_syn_III_C"/>
    <property type="match status" value="1"/>
</dbReference>
<evidence type="ECO:0000259" key="4">
    <source>
        <dbReference type="Pfam" id="PF08545"/>
    </source>
</evidence>
<dbReference type="GO" id="GO:0044550">
    <property type="term" value="P:secondary metabolite biosynthetic process"/>
    <property type="evidence" value="ECO:0007669"/>
    <property type="project" value="TreeGrafter"/>
</dbReference>
<dbReference type="PANTHER" id="PTHR34069">
    <property type="entry name" value="3-OXOACYL-[ACYL-CARRIER-PROTEIN] SYNTHASE 3"/>
    <property type="match status" value="1"/>
</dbReference>
<dbReference type="PANTHER" id="PTHR34069:SF2">
    <property type="entry name" value="BETA-KETOACYL-[ACYL-CARRIER-PROTEIN] SYNTHASE III"/>
    <property type="match status" value="1"/>
</dbReference>
<evidence type="ECO:0000259" key="3">
    <source>
        <dbReference type="Pfam" id="PF08541"/>
    </source>
</evidence>
<evidence type="ECO:0008006" key="6">
    <source>
        <dbReference type="Google" id="ProtNLM"/>
    </source>
</evidence>
<organism evidence="5">
    <name type="scientific">uncultured Dysgonomonas sp</name>
    <dbReference type="NCBI Taxonomy" id="206096"/>
    <lineage>
        <taxon>Bacteria</taxon>
        <taxon>Pseudomonadati</taxon>
        <taxon>Bacteroidota</taxon>
        <taxon>Bacteroidia</taxon>
        <taxon>Bacteroidales</taxon>
        <taxon>Dysgonomonadaceae</taxon>
        <taxon>Dysgonomonas</taxon>
        <taxon>environmental samples</taxon>
    </lineage>
</organism>
<gene>
    <name evidence="5" type="ORF">KL86DYS2_10694</name>
</gene>
<dbReference type="GO" id="GO:0004315">
    <property type="term" value="F:3-oxoacyl-[acyl-carrier-protein] synthase activity"/>
    <property type="evidence" value="ECO:0007669"/>
    <property type="project" value="InterPro"/>
</dbReference>
<evidence type="ECO:0000256" key="1">
    <source>
        <dbReference type="ARBA" id="ARBA00022679"/>
    </source>
</evidence>
<keyword evidence="1" id="KW-0808">Transferase</keyword>
<dbReference type="RefSeq" id="WP_296947182.1">
    <property type="nucleotide sequence ID" value="NZ_LT599021.1"/>
</dbReference>